<feature type="transmembrane region" description="Helical" evidence="6">
    <location>
        <begin position="327"/>
        <end position="350"/>
    </location>
</feature>
<dbReference type="GO" id="GO:0016020">
    <property type="term" value="C:membrane"/>
    <property type="evidence" value="ECO:0007669"/>
    <property type="project" value="UniProtKB-SubCell"/>
</dbReference>
<keyword evidence="4 6" id="KW-0472">Membrane</keyword>
<keyword evidence="10" id="KW-1185">Reference proteome</keyword>
<organism evidence="9 10">
    <name type="scientific">Malassezia brasiliensis</name>
    <dbReference type="NCBI Taxonomy" id="1821822"/>
    <lineage>
        <taxon>Eukaryota</taxon>
        <taxon>Fungi</taxon>
        <taxon>Dikarya</taxon>
        <taxon>Basidiomycota</taxon>
        <taxon>Ustilaginomycotina</taxon>
        <taxon>Malasseziomycetes</taxon>
        <taxon>Malasseziales</taxon>
        <taxon>Malasseziaceae</taxon>
        <taxon>Malassezia</taxon>
    </lineage>
</organism>
<feature type="region of interest" description="Disordered" evidence="5">
    <location>
        <begin position="735"/>
        <end position="758"/>
    </location>
</feature>
<sequence>MSWAGSRREHEVLSEPLVDYVLKFEAIPPEYHGDAKRMPRDVVESRTAELEALVRTIRAQRLRVTSRIAPNDPSHMWVFVNAPDEVLVDVRERERVDDFLSGVVEVSGLHEAPKRYKLGAVYTDDGGVISPADRVRYVHYLLTANPRERLHGRRGEQGGAGLSVRREPFPHLVDMMPLHDRIFDAAWIKAWANVSLRSVMLGISDDEIDRLRFHFGEQIALYFAFLNTYFMALAPAAMLGLVFFLCSELYNPAYSVALTVWACIFVEVWRLRERRYAVRWGTTGVRNVADPLAAFRPRAVERDPVTGEQVEVFEWWRRELRVVMASLPVVALFVVLLFSALTVIFFIEVIVAEVYDGPGQHIVPLVPTILFSTCIPALQAAWQAVARLLTDYENHATVRSYNASLTLKIFGLQSLVTYGSLVLTAYVYIPFGERVMQALFARGYLTRIFRLLSRQPHFQMPRQLNFTVHPARLHDQLFALCVTGQVMNTVSEVLVPIALRAALRWKERAAVYWAGKRHKRSSHRVSFASDQAERTFLQRVGAEFALPAYDLFVDYAEMGTQFGTITLWSTIWPLAPVMGYVNNWFELRSDAYKIVVNMRRPVPVRTETIGSWVEVLASLVRVGVFTNASLVYLFEAHSKGAGLKSAVHTTLRVNTMPASPTGAAVLPGLLPDGPAARALVSSFLVALVCEQAYQVLAMVVHHVLTRVVWRDSAEERAVRRMQYENRVSLVERLERTREPEKHADAERPYAPERPPVDERFWDAANDVGAAYLADARKAA</sequence>
<feature type="transmembrane region" description="Helical" evidence="6">
    <location>
        <begin position="405"/>
        <end position="429"/>
    </location>
</feature>
<dbReference type="PANTHER" id="PTHR12308:SF73">
    <property type="entry name" value="ANOCTAMIN"/>
    <property type="match status" value="1"/>
</dbReference>
<evidence type="ECO:0000256" key="3">
    <source>
        <dbReference type="ARBA" id="ARBA00022989"/>
    </source>
</evidence>
<feature type="transmembrane region" description="Helical" evidence="6">
    <location>
        <begin position="362"/>
        <end position="385"/>
    </location>
</feature>
<keyword evidence="2 6" id="KW-0812">Transmembrane</keyword>
<dbReference type="GO" id="GO:0005254">
    <property type="term" value="F:chloride channel activity"/>
    <property type="evidence" value="ECO:0007669"/>
    <property type="project" value="TreeGrafter"/>
</dbReference>
<dbReference type="InterPro" id="IPR049456">
    <property type="entry name" value="Anoctamin_N_fung"/>
</dbReference>
<reference evidence="9" key="1">
    <citation type="submission" date="2023-03" db="EMBL/GenBank/DDBJ databases">
        <title>Mating type loci evolution in Malassezia.</title>
        <authorList>
            <person name="Coelho M.A."/>
        </authorList>
    </citation>
    <scope>NUCLEOTIDE SEQUENCE</scope>
    <source>
        <strain evidence="9">CBS 14135</strain>
    </source>
</reference>
<dbReference type="InterPro" id="IPR007632">
    <property type="entry name" value="Anoctamin"/>
</dbReference>
<feature type="domain" description="Anoctamin alpha-beta plait" evidence="8">
    <location>
        <begin position="18"/>
        <end position="148"/>
    </location>
</feature>
<feature type="transmembrane region" description="Helical" evidence="6">
    <location>
        <begin position="251"/>
        <end position="269"/>
    </location>
</feature>
<evidence type="ECO:0000256" key="6">
    <source>
        <dbReference type="SAM" id="Phobius"/>
    </source>
</evidence>
<dbReference type="AlphaFoldDB" id="A0AAF0DVL5"/>
<dbReference type="PANTHER" id="PTHR12308">
    <property type="entry name" value="ANOCTAMIN"/>
    <property type="match status" value="1"/>
</dbReference>
<gene>
    <name evidence="9" type="ORF">MBRA1_002813</name>
</gene>
<keyword evidence="3 6" id="KW-1133">Transmembrane helix</keyword>
<evidence type="ECO:0000256" key="5">
    <source>
        <dbReference type="SAM" id="MobiDB-lite"/>
    </source>
</evidence>
<dbReference type="EMBL" id="CP119953">
    <property type="protein sequence ID" value="WFC96157.1"/>
    <property type="molecule type" value="Genomic_DNA"/>
</dbReference>
<feature type="domain" description="Anoctamin transmembrane" evidence="7">
    <location>
        <begin position="212"/>
        <end position="706"/>
    </location>
</feature>
<dbReference type="Pfam" id="PF04547">
    <property type="entry name" value="Anoctamin"/>
    <property type="match status" value="1"/>
</dbReference>
<evidence type="ECO:0000313" key="10">
    <source>
        <dbReference type="Proteomes" id="UP001216638"/>
    </source>
</evidence>
<evidence type="ECO:0000256" key="2">
    <source>
        <dbReference type="ARBA" id="ARBA00022692"/>
    </source>
</evidence>
<dbReference type="Pfam" id="PF20877">
    <property type="entry name" value="Anoctamin_N"/>
    <property type="match status" value="1"/>
</dbReference>
<evidence type="ECO:0000313" key="9">
    <source>
        <dbReference type="EMBL" id="WFC96157.1"/>
    </source>
</evidence>
<dbReference type="InterPro" id="IPR049452">
    <property type="entry name" value="Anoctamin_TM"/>
</dbReference>
<dbReference type="Proteomes" id="UP001216638">
    <property type="component" value="Chromosome 3"/>
</dbReference>
<evidence type="ECO:0000259" key="8">
    <source>
        <dbReference type="Pfam" id="PF20877"/>
    </source>
</evidence>
<dbReference type="GO" id="GO:0032541">
    <property type="term" value="C:cortical endoplasmic reticulum"/>
    <property type="evidence" value="ECO:0007669"/>
    <property type="project" value="TreeGrafter"/>
</dbReference>
<feature type="transmembrane region" description="Helical" evidence="6">
    <location>
        <begin position="219"/>
        <end position="245"/>
    </location>
</feature>
<name>A0AAF0DVL5_9BASI</name>
<proteinExistence type="predicted"/>
<comment type="subcellular location">
    <subcellularLocation>
        <location evidence="1">Membrane</location>
        <topology evidence="1">Multi-pass membrane protein</topology>
    </subcellularLocation>
</comment>
<accession>A0AAF0DVL5</accession>
<evidence type="ECO:0000256" key="4">
    <source>
        <dbReference type="ARBA" id="ARBA00023136"/>
    </source>
</evidence>
<evidence type="ECO:0000259" key="7">
    <source>
        <dbReference type="Pfam" id="PF04547"/>
    </source>
</evidence>
<protein>
    <recommendedName>
        <fullName evidence="11">Anoctamin dimerisation domain-containing protein</fullName>
    </recommendedName>
</protein>
<evidence type="ECO:0008006" key="11">
    <source>
        <dbReference type="Google" id="ProtNLM"/>
    </source>
</evidence>
<evidence type="ECO:0000256" key="1">
    <source>
        <dbReference type="ARBA" id="ARBA00004141"/>
    </source>
</evidence>